<feature type="region of interest" description="Disordered" evidence="3">
    <location>
        <begin position="1"/>
        <end position="115"/>
    </location>
</feature>
<sequence length="493" mass="51979">MTTGTVLLASVHPSTFPSSASSVTSPSISNATGPPQSSGNSKSGPSTTAPVNIPGSGNGTGSQQSIAAPAFSSLTSSSLPASAPAPPFDTTSSNNSGPESSVQNQSLSHSGSYNNELSFHTTTSYPGSYESAFSSADSPWIQAASYPPQSWAGQAQHPPYQIIYQPFPPRGKDMEPILEPGELPAPRPQTSYAALIGEALLMAPPPHQLYVSEISDSIKKRYPYYRQNPSKIYNGVRHQTSMCKAFVKLPRPFGDQSGGARKWAIRAGCETWFHGGGYHPPGPASPALGNKKPMGGKAKATARAKQLVIGTGSPDRKGYIDPAPWSAGGPSNGPAYDGTSRPLMPYAQPPAYPYHAAGYHYVPVQQPGPQHTNMPSSDNNAANNSSYPAHVVNSGSHGRGAHPHAAHQPVYVPVWGPYGAQPPPSLSNSSTATSAAPYWSRTTPQDISSPEHDQWRDERGGMAPSEHGSYDEKTAEMGHHSSPTSIHSSPLRR</sequence>
<organism evidence="5 6">
    <name type="scientific">Kockovaella imperatae</name>
    <dbReference type="NCBI Taxonomy" id="4999"/>
    <lineage>
        <taxon>Eukaryota</taxon>
        <taxon>Fungi</taxon>
        <taxon>Dikarya</taxon>
        <taxon>Basidiomycota</taxon>
        <taxon>Agaricomycotina</taxon>
        <taxon>Tremellomycetes</taxon>
        <taxon>Tremellales</taxon>
        <taxon>Cuniculitremaceae</taxon>
        <taxon>Kockovaella</taxon>
    </lineage>
</organism>
<feature type="domain" description="Fork-head" evidence="4">
    <location>
        <begin position="187"/>
        <end position="265"/>
    </location>
</feature>
<keyword evidence="6" id="KW-1185">Reference proteome</keyword>
<proteinExistence type="predicted"/>
<dbReference type="GeneID" id="33556931"/>
<feature type="compositionally biased region" description="Low complexity" evidence="3">
    <location>
        <begin position="67"/>
        <end position="82"/>
    </location>
</feature>
<dbReference type="EMBL" id="NBSH01000003">
    <property type="protein sequence ID" value="ORX39281.1"/>
    <property type="molecule type" value="Genomic_DNA"/>
</dbReference>
<dbReference type="InterPro" id="IPR001766">
    <property type="entry name" value="Fork_head_dom"/>
</dbReference>
<evidence type="ECO:0000313" key="5">
    <source>
        <dbReference type="EMBL" id="ORX39281.1"/>
    </source>
</evidence>
<dbReference type="Pfam" id="PF00250">
    <property type="entry name" value="Forkhead"/>
    <property type="match status" value="1"/>
</dbReference>
<feature type="compositionally biased region" description="Polar residues" evidence="3">
    <location>
        <begin position="30"/>
        <end position="50"/>
    </location>
</feature>
<evidence type="ECO:0000313" key="6">
    <source>
        <dbReference type="Proteomes" id="UP000193218"/>
    </source>
</evidence>
<comment type="subcellular location">
    <subcellularLocation>
        <location evidence="2">Nucleus</location>
    </subcellularLocation>
</comment>
<dbReference type="STRING" id="4999.A0A1Y1UMK1"/>
<feature type="region of interest" description="Disordered" evidence="3">
    <location>
        <begin position="364"/>
        <end position="404"/>
    </location>
</feature>
<feature type="compositionally biased region" description="Basic and acidic residues" evidence="3">
    <location>
        <begin position="468"/>
        <end position="479"/>
    </location>
</feature>
<dbReference type="Proteomes" id="UP000193218">
    <property type="component" value="Unassembled WGS sequence"/>
</dbReference>
<feature type="compositionally biased region" description="Polar residues" evidence="3">
    <location>
        <begin position="89"/>
        <end position="115"/>
    </location>
</feature>
<feature type="compositionally biased region" description="Basic and acidic residues" evidence="3">
    <location>
        <begin position="449"/>
        <end position="460"/>
    </location>
</feature>
<dbReference type="PANTHER" id="PTHR11829">
    <property type="entry name" value="FORKHEAD BOX PROTEIN"/>
    <property type="match status" value="1"/>
</dbReference>
<evidence type="ECO:0000256" key="3">
    <source>
        <dbReference type="SAM" id="MobiDB-lite"/>
    </source>
</evidence>
<dbReference type="GO" id="GO:0000978">
    <property type="term" value="F:RNA polymerase II cis-regulatory region sequence-specific DNA binding"/>
    <property type="evidence" value="ECO:0007669"/>
    <property type="project" value="TreeGrafter"/>
</dbReference>
<evidence type="ECO:0000259" key="4">
    <source>
        <dbReference type="PROSITE" id="PS50039"/>
    </source>
</evidence>
<gene>
    <name evidence="5" type="ORF">BD324DRAFT_619120</name>
</gene>
<reference evidence="5 6" key="1">
    <citation type="submission" date="2017-03" db="EMBL/GenBank/DDBJ databases">
        <title>Widespread Adenine N6-methylation of Active Genes in Fungi.</title>
        <authorList>
            <consortium name="DOE Joint Genome Institute"/>
            <person name="Mondo S.J."/>
            <person name="Dannebaum R.O."/>
            <person name="Kuo R.C."/>
            <person name="Louie K.B."/>
            <person name="Bewick A.J."/>
            <person name="Labutti K."/>
            <person name="Haridas S."/>
            <person name="Kuo A."/>
            <person name="Salamov A."/>
            <person name="Ahrendt S.R."/>
            <person name="Lau R."/>
            <person name="Bowen B.P."/>
            <person name="Lipzen A."/>
            <person name="Sullivan W."/>
            <person name="Andreopoulos W.B."/>
            <person name="Clum A."/>
            <person name="Lindquist E."/>
            <person name="Daum C."/>
            <person name="Northen T.R."/>
            <person name="Ramamoorthy G."/>
            <person name="Schmitz R.J."/>
            <person name="Gryganskyi A."/>
            <person name="Culley D."/>
            <person name="Magnuson J."/>
            <person name="James T.Y."/>
            <person name="O'Malley M.A."/>
            <person name="Stajich J.E."/>
            <person name="Spatafora J.W."/>
            <person name="Visel A."/>
            <person name="Grigoriev I.V."/>
        </authorList>
    </citation>
    <scope>NUCLEOTIDE SEQUENCE [LARGE SCALE GENOMIC DNA]</scope>
    <source>
        <strain evidence="5 6">NRRL Y-17943</strain>
    </source>
</reference>
<dbReference type="PRINTS" id="PR00053">
    <property type="entry name" value="FORKHEAD"/>
</dbReference>
<dbReference type="OrthoDB" id="5954824at2759"/>
<dbReference type="InParanoid" id="A0A1Y1UMK1"/>
<feature type="DNA-binding region" description="Fork-head" evidence="2">
    <location>
        <begin position="187"/>
        <end position="265"/>
    </location>
</feature>
<feature type="compositionally biased region" description="Low complexity" evidence="3">
    <location>
        <begin position="10"/>
        <end position="29"/>
    </location>
</feature>
<comment type="caution">
    <text evidence="5">The sequence shown here is derived from an EMBL/GenBank/DDBJ whole genome shotgun (WGS) entry which is preliminary data.</text>
</comment>
<feature type="compositionally biased region" description="Low complexity" evidence="3">
    <location>
        <begin position="480"/>
        <end position="493"/>
    </location>
</feature>
<protein>
    <recommendedName>
        <fullName evidence="4">Fork-head domain-containing protein</fullName>
    </recommendedName>
</protein>
<dbReference type="GO" id="GO:0005634">
    <property type="term" value="C:nucleus"/>
    <property type="evidence" value="ECO:0007669"/>
    <property type="project" value="UniProtKB-SubCell"/>
</dbReference>
<feature type="compositionally biased region" description="Low complexity" evidence="3">
    <location>
        <begin position="376"/>
        <end position="386"/>
    </location>
</feature>
<dbReference type="SUPFAM" id="SSF46785">
    <property type="entry name" value="Winged helix' DNA-binding domain"/>
    <property type="match status" value="1"/>
</dbReference>
<feature type="compositionally biased region" description="Low complexity" evidence="3">
    <location>
        <begin position="426"/>
        <end position="437"/>
    </location>
</feature>
<keyword evidence="2" id="KW-0539">Nucleus</keyword>
<dbReference type="InterPro" id="IPR036390">
    <property type="entry name" value="WH_DNA-bd_sf"/>
</dbReference>
<dbReference type="PROSITE" id="PS50039">
    <property type="entry name" value="FORK_HEAD_3"/>
    <property type="match status" value="1"/>
</dbReference>
<dbReference type="PANTHER" id="PTHR11829:SF343">
    <property type="entry name" value="FORK-HEAD DOMAIN-CONTAINING PROTEIN"/>
    <property type="match status" value="1"/>
</dbReference>
<dbReference type="InterPro" id="IPR050211">
    <property type="entry name" value="FOX_domain-containing"/>
</dbReference>
<dbReference type="RefSeq" id="XP_021873144.1">
    <property type="nucleotide sequence ID" value="XM_022015123.1"/>
</dbReference>
<dbReference type="GO" id="GO:0000981">
    <property type="term" value="F:DNA-binding transcription factor activity, RNA polymerase II-specific"/>
    <property type="evidence" value="ECO:0007669"/>
    <property type="project" value="TreeGrafter"/>
</dbReference>
<evidence type="ECO:0000256" key="2">
    <source>
        <dbReference type="PROSITE-ProRule" id="PRU00089"/>
    </source>
</evidence>
<dbReference type="Gene3D" id="1.10.10.10">
    <property type="entry name" value="Winged helix-like DNA-binding domain superfamily/Winged helix DNA-binding domain"/>
    <property type="match status" value="1"/>
</dbReference>
<keyword evidence="1 2" id="KW-0238">DNA-binding</keyword>
<feature type="region of interest" description="Disordered" evidence="3">
    <location>
        <begin position="420"/>
        <end position="493"/>
    </location>
</feature>
<dbReference type="SMART" id="SM00339">
    <property type="entry name" value="FH"/>
    <property type="match status" value="1"/>
</dbReference>
<accession>A0A1Y1UMK1</accession>
<dbReference type="InterPro" id="IPR036388">
    <property type="entry name" value="WH-like_DNA-bd_sf"/>
</dbReference>
<name>A0A1Y1UMK1_9TREE</name>
<evidence type="ECO:0000256" key="1">
    <source>
        <dbReference type="ARBA" id="ARBA00023125"/>
    </source>
</evidence>
<dbReference type="AlphaFoldDB" id="A0A1Y1UMK1"/>